<proteinExistence type="predicted"/>
<evidence type="ECO:0000313" key="4">
    <source>
        <dbReference type="Proteomes" id="UP000234639"/>
    </source>
</evidence>
<accession>A0A2I1NAB8</accession>
<dbReference type="PROSITE" id="PS00201">
    <property type="entry name" value="FLAVODOXIN"/>
    <property type="match status" value="1"/>
</dbReference>
<dbReference type="Pfam" id="PF12641">
    <property type="entry name" value="Flavodoxin_3"/>
    <property type="match status" value="1"/>
</dbReference>
<comment type="cofactor">
    <cofactor evidence="1">
        <name>FMN</name>
        <dbReference type="ChEBI" id="CHEBI:58210"/>
    </cofactor>
</comment>
<dbReference type="EMBL" id="PKHU01000004">
    <property type="protein sequence ID" value="PKZ29295.1"/>
    <property type="molecule type" value="Genomic_DNA"/>
</dbReference>
<gene>
    <name evidence="3" type="ORF">CYJ41_05510</name>
</gene>
<dbReference type="InterPro" id="IPR029039">
    <property type="entry name" value="Flavoprotein-like_sf"/>
</dbReference>
<dbReference type="RefSeq" id="WP_101637309.1">
    <property type="nucleotide sequence ID" value="NZ_JAPXGT010000002.1"/>
</dbReference>
<evidence type="ECO:0000256" key="1">
    <source>
        <dbReference type="ARBA" id="ARBA00001917"/>
    </source>
</evidence>
<dbReference type="GO" id="GO:0009055">
    <property type="term" value="F:electron transfer activity"/>
    <property type="evidence" value="ECO:0007669"/>
    <property type="project" value="InterPro"/>
</dbReference>
<dbReference type="GO" id="GO:0010181">
    <property type="term" value="F:FMN binding"/>
    <property type="evidence" value="ECO:0007669"/>
    <property type="project" value="InterPro"/>
</dbReference>
<dbReference type="Gene3D" id="3.40.50.360">
    <property type="match status" value="1"/>
</dbReference>
<dbReference type="SUPFAM" id="SSF52218">
    <property type="entry name" value="Flavoproteins"/>
    <property type="match status" value="1"/>
</dbReference>
<protein>
    <submittedName>
        <fullName evidence="3">Flavodoxin</fullName>
    </submittedName>
</protein>
<organism evidence="3 4">
    <name type="scientific">Campylobacter ureolyticus</name>
    <dbReference type="NCBI Taxonomy" id="827"/>
    <lineage>
        <taxon>Bacteria</taxon>
        <taxon>Pseudomonadati</taxon>
        <taxon>Campylobacterota</taxon>
        <taxon>Epsilonproteobacteria</taxon>
        <taxon>Campylobacterales</taxon>
        <taxon>Campylobacteraceae</taxon>
        <taxon>Campylobacter</taxon>
    </lineage>
</organism>
<dbReference type="GO" id="GO:0070819">
    <property type="term" value="F:menaquinone-dependent protoporphyrinogen oxidase activity"/>
    <property type="evidence" value="ECO:0007669"/>
    <property type="project" value="TreeGrafter"/>
</dbReference>
<evidence type="ECO:0000259" key="2">
    <source>
        <dbReference type="Pfam" id="PF12641"/>
    </source>
</evidence>
<dbReference type="PANTHER" id="PTHR38030">
    <property type="entry name" value="PROTOPORPHYRINOGEN IX DEHYDROGENASE [MENAQUINONE]"/>
    <property type="match status" value="1"/>
</dbReference>
<name>A0A2I1NAB8_9BACT</name>
<dbReference type="Proteomes" id="UP000234639">
    <property type="component" value="Unassembled WGS sequence"/>
</dbReference>
<reference evidence="3 4" key="1">
    <citation type="submission" date="2017-12" db="EMBL/GenBank/DDBJ databases">
        <title>Phylogenetic diversity of female urinary microbiome.</title>
        <authorList>
            <person name="Thomas-White K."/>
            <person name="Wolfe A.J."/>
        </authorList>
    </citation>
    <scope>NUCLEOTIDE SEQUENCE [LARGE SCALE GENOMIC DNA]</scope>
    <source>
        <strain evidence="3 4">UMB0112</strain>
    </source>
</reference>
<dbReference type="PANTHER" id="PTHR38030:SF2">
    <property type="entry name" value="PROTOPORPHYRINOGEN IX DEHYDROGENASE [QUINONE]"/>
    <property type="match status" value="1"/>
</dbReference>
<dbReference type="AlphaFoldDB" id="A0A2I1NAB8"/>
<dbReference type="InterPro" id="IPR052200">
    <property type="entry name" value="Protoporphyrinogen_IX_DH"/>
</dbReference>
<dbReference type="InterPro" id="IPR008254">
    <property type="entry name" value="Flavodoxin/NO_synth"/>
</dbReference>
<feature type="domain" description="Flavodoxin-like" evidence="2">
    <location>
        <begin position="4"/>
        <end position="162"/>
    </location>
</feature>
<dbReference type="InterPro" id="IPR001226">
    <property type="entry name" value="Flavodoxin_CS"/>
</dbReference>
<sequence>MKTLVLYHSLTGNTKKVAQAIAKSKNADLKSIDEEFDLSAYECVIFGFYVDKGFFVSKTENVAKNIKNKTMGIFFTLGAEPDGEHAKECEKKAIQYFTKLNNNVKATFCCQGAIDPKVIEQMKKMAEKMGEKAIHPITPERKARWQKASTHPDENDLKNAVLAFENL</sequence>
<dbReference type="GO" id="GO:0006783">
    <property type="term" value="P:heme biosynthetic process"/>
    <property type="evidence" value="ECO:0007669"/>
    <property type="project" value="TreeGrafter"/>
</dbReference>
<comment type="caution">
    <text evidence="3">The sequence shown here is derived from an EMBL/GenBank/DDBJ whole genome shotgun (WGS) entry which is preliminary data.</text>
</comment>
<evidence type="ECO:0000313" key="3">
    <source>
        <dbReference type="EMBL" id="PKZ29295.1"/>
    </source>
</evidence>